<feature type="domain" description="Spore protein YkvP/CgeB glycosyl transferase-like" evidence="1">
    <location>
        <begin position="215"/>
        <end position="366"/>
    </location>
</feature>
<gene>
    <name evidence="2" type="ORF">CA12_07770</name>
</gene>
<protein>
    <recommendedName>
        <fullName evidence="1">Spore protein YkvP/CgeB glycosyl transferase-like domain-containing protein</fullName>
    </recommendedName>
</protein>
<dbReference type="InterPro" id="IPR055259">
    <property type="entry name" value="YkvP/CgeB_Glyco_trans-like"/>
</dbReference>
<dbReference type="KEGG" id="acaf:CA12_07770"/>
<evidence type="ECO:0000313" key="3">
    <source>
        <dbReference type="Proteomes" id="UP000318741"/>
    </source>
</evidence>
<dbReference type="Gene3D" id="3.40.50.2000">
    <property type="entry name" value="Glycogen Phosphorylase B"/>
    <property type="match status" value="2"/>
</dbReference>
<evidence type="ECO:0000259" key="1">
    <source>
        <dbReference type="Pfam" id="PF13524"/>
    </source>
</evidence>
<dbReference type="CDD" id="cd03801">
    <property type="entry name" value="GT4_PimA-like"/>
    <property type="match status" value="1"/>
</dbReference>
<accession>A0A517P5Q1</accession>
<proteinExistence type="predicted"/>
<dbReference type="EMBL" id="CP036265">
    <property type="protein sequence ID" value="QDT14699.1"/>
    <property type="molecule type" value="Genomic_DNA"/>
</dbReference>
<dbReference type="SUPFAM" id="SSF53756">
    <property type="entry name" value="UDP-Glycosyltransferase/glycogen phosphorylase"/>
    <property type="match status" value="1"/>
</dbReference>
<keyword evidence="3" id="KW-1185">Reference proteome</keyword>
<dbReference type="Proteomes" id="UP000318741">
    <property type="component" value="Chromosome"/>
</dbReference>
<organism evidence="2 3">
    <name type="scientific">Alienimonas californiensis</name>
    <dbReference type="NCBI Taxonomy" id="2527989"/>
    <lineage>
        <taxon>Bacteria</taxon>
        <taxon>Pseudomonadati</taxon>
        <taxon>Planctomycetota</taxon>
        <taxon>Planctomycetia</taxon>
        <taxon>Planctomycetales</taxon>
        <taxon>Planctomycetaceae</taxon>
        <taxon>Alienimonas</taxon>
    </lineage>
</organism>
<dbReference type="Pfam" id="PF13524">
    <property type="entry name" value="Glyco_trans_1_2"/>
    <property type="match status" value="1"/>
</dbReference>
<name>A0A517P5Q1_9PLAN</name>
<dbReference type="OrthoDB" id="9813806at2"/>
<dbReference type="RefSeq" id="WP_145357565.1">
    <property type="nucleotide sequence ID" value="NZ_CP036265.1"/>
</dbReference>
<sequence length="376" mass="42263">MHLVYFTHSLVSDWNHGNAHFLRGVIRALQARGHSVESFEPSNGWSLQNLLSDHGLPPTREFAAQFPDLSAKFYDPNYERFAGEPLDAVLDRADAVLVHEWNDPALVARLGRRRVARGEGRSSFKLLFHDTHHRAASAPKDMSRYDLAGYDGVLAFGRVIAEIYRRRRWHDRAWVWHEAADVTLFTPAPAPVEKERDLVWVGNWGDGERTAELGQFLLGPVRALNLNARVHGVRYPESAKEALRAAGCEYAGWLPNHRVPQAFSEARLTVHVPRGPYVKTLPGVPTIRPFEALACDLPLICSPWQDAEDLFAPGRDYLTAADGAEMTQQIRRVMDDDRLAANLAEHGRETILARHTCDHRAEELLAILNELDCGGL</sequence>
<evidence type="ECO:0000313" key="2">
    <source>
        <dbReference type="EMBL" id="QDT14699.1"/>
    </source>
</evidence>
<reference evidence="2 3" key="1">
    <citation type="submission" date="2019-02" db="EMBL/GenBank/DDBJ databases">
        <title>Deep-cultivation of Planctomycetes and their phenomic and genomic characterization uncovers novel biology.</title>
        <authorList>
            <person name="Wiegand S."/>
            <person name="Jogler M."/>
            <person name="Boedeker C."/>
            <person name="Pinto D."/>
            <person name="Vollmers J."/>
            <person name="Rivas-Marin E."/>
            <person name="Kohn T."/>
            <person name="Peeters S.H."/>
            <person name="Heuer A."/>
            <person name="Rast P."/>
            <person name="Oberbeckmann S."/>
            <person name="Bunk B."/>
            <person name="Jeske O."/>
            <person name="Meyerdierks A."/>
            <person name="Storesund J.E."/>
            <person name="Kallscheuer N."/>
            <person name="Luecker S."/>
            <person name="Lage O.M."/>
            <person name="Pohl T."/>
            <person name="Merkel B.J."/>
            <person name="Hornburger P."/>
            <person name="Mueller R.-W."/>
            <person name="Bruemmer F."/>
            <person name="Labrenz M."/>
            <person name="Spormann A.M."/>
            <person name="Op den Camp H."/>
            <person name="Overmann J."/>
            <person name="Amann R."/>
            <person name="Jetten M.S.M."/>
            <person name="Mascher T."/>
            <person name="Medema M.H."/>
            <person name="Devos D.P."/>
            <person name="Kaster A.-K."/>
            <person name="Ovreas L."/>
            <person name="Rohde M."/>
            <person name="Galperin M.Y."/>
            <person name="Jogler C."/>
        </authorList>
    </citation>
    <scope>NUCLEOTIDE SEQUENCE [LARGE SCALE GENOMIC DNA]</scope>
    <source>
        <strain evidence="2 3">CA12</strain>
    </source>
</reference>
<dbReference type="AlphaFoldDB" id="A0A517P5Q1"/>